<dbReference type="Gene3D" id="3.90.520.10">
    <property type="entry name" value="SMAD MH1 domain"/>
    <property type="match status" value="1"/>
</dbReference>
<protein>
    <submittedName>
        <fullName evidence="1">(salmon louse) hypothetical protein</fullName>
    </submittedName>
</protein>
<name>A0A7R8CH46_LEPSM</name>
<sequence>MNEELDPGSVDDSSGRKRRRRTGGITLGGGHFAERTLMNLGRKITKYGDSELSEWEKCVRLRDPNTSCVRVARPRDSRMAVSRTPGGGVKKVYPAIIVSQIFRSRKSCFITTFAPFENVPIKPQ</sequence>
<dbReference type="Proteomes" id="UP000675881">
    <property type="component" value="Chromosome 1"/>
</dbReference>
<accession>A0A7R8CH46</accession>
<evidence type="ECO:0000313" key="2">
    <source>
        <dbReference type="Proteomes" id="UP000675881"/>
    </source>
</evidence>
<evidence type="ECO:0000313" key="1">
    <source>
        <dbReference type="EMBL" id="CAF2776569.1"/>
    </source>
</evidence>
<dbReference type="EMBL" id="HG994580">
    <property type="protein sequence ID" value="CAF2776569.1"/>
    <property type="molecule type" value="Genomic_DNA"/>
</dbReference>
<reference evidence="1" key="1">
    <citation type="submission" date="2021-02" db="EMBL/GenBank/DDBJ databases">
        <authorList>
            <person name="Bekaert M."/>
        </authorList>
    </citation>
    <scope>NUCLEOTIDE SEQUENCE</scope>
    <source>
        <strain evidence="1">IoA-00</strain>
    </source>
</reference>
<gene>
    <name evidence="1" type="ORF">LSAA_1627</name>
</gene>
<dbReference type="SUPFAM" id="SSF56366">
    <property type="entry name" value="SMAD MH1 domain"/>
    <property type="match status" value="1"/>
</dbReference>
<organism evidence="1 2">
    <name type="scientific">Lepeophtheirus salmonis</name>
    <name type="common">Salmon louse</name>
    <name type="synonym">Caligus salmonis</name>
    <dbReference type="NCBI Taxonomy" id="72036"/>
    <lineage>
        <taxon>Eukaryota</taxon>
        <taxon>Metazoa</taxon>
        <taxon>Ecdysozoa</taxon>
        <taxon>Arthropoda</taxon>
        <taxon>Crustacea</taxon>
        <taxon>Multicrustacea</taxon>
        <taxon>Hexanauplia</taxon>
        <taxon>Copepoda</taxon>
        <taxon>Siphonostomatoida</taxon>
        <taxon>Caligidae</taxon>
        <taxon>Lepeophtheirus</taxon>
    </lineage>
</organism>
<keyword evidence="2" id="KW-1185">Reference proteome</keyword>
<dbReference type="AlphaFoldDB" id="A0A7R8CH46"/>
<proteinExistence type="predicted"/>
<dbReference type="InterPro" id="IPR036578">
    <property type="entry name" value="SMAD_MH1_sf"/>
</dbReference>